<comment type="caution">
    <text evidence="1">The sequence shown here is derived from an EMBL/GenBank/DDBJ whole genome shotgun (WGS) entry which is preliminary data.</text>
</comment>
<name>A0ABQ4Q5M7_9BURK</name>
<dbReference type="Proteomes" id="UP000887222">
    <property type="component" value="Unassembled WGS sequence"/>
</dbReference>
<reference evidence="1 2" key="1">
    <citation type="journal article" date="2022" name="Int. J. Syst. Evol. Microbiol.">
        <title>Noviherbaspirillum aridicola sp. nov., isolated from an arid soil in Pakistan.</title>
        <authorList>
            <person name="Khan I.U."/>
            <person name="Saqib M."/>
            <person name="Amin A."/>
            <person name="Hussain F."/>
            <person name="Li L."/>
            <person name="Liu Y.H."/>
            <person name="Fang B.Z."/>
            <person name="Ahmed I."/>
            <person name="Li W.J."/>
        </authorList>
    </citation>
    <scope>NUCLEOTIDE SEQUENCE [LARGE SCALE GENOMIC DNA]</scope>
    <source>
        <strain evidence="1 2">NCCP-691</strain>
    </source>
</reference>
<organism evidence="1 2">
    <name type="scientific">Noviherbaspirillum aridicola</name>
    <dbReference type="NCBI Taxonomy" id="2849687"/>
    <lineage>
        <taxon>Bacteria</taxon>
        <taxon>Pseudomonadati</taxon>
        <taxon>Pseudomonadota</taxon>
        <taxon>Betaproteobacteria</taxon>
        <taxon>Burkholderiales</taxon>
        <taxon>Oxalobacteraceae</taxon>
        <taxon>Noviherbaspirillum</taxon>
    </lineage>
</organism>
<evidence type="ECO:0008006" key="3">
    <source>
        <dbReference type="Google" id="ProtNLM"/>
    </source>
</evidence>
<sequence>MTGGLAALFFLFNTGQLSSEKSKLVNTADAVAYSAGVMHARTLNYLAYTNRAMLANTVAIAQLVSLSSWRQYADTAAQRGSRLGNPVKYPAYFSSYLALQERSDNSNGGGERDELEKLARQADEAISGLLRNAQTTAYQGMLTARQQVMDEVAEANYRRGADGTVVAEPLPSGPDSFRSFVKEYTGNERERFGELAQTAAKLDRFQESRSWSLDATYPDCSTARNHNHTDWIARAGGTELLGLDEWKAIDTMSEHVWKPQNQWDTQCLRPVEKIVGTGGQSAAETASVDPDPRHYDYSVLKNKFNTPLAMATSLSSSWGYSGIPEFFDLSREDIESEDPSLRFSVRLRRHVAQTSTSEGRSRIVVTPRLNNNRANAPSNELVAVSTSKVYFRRPLGSCAGGLGGSRDNCRGGHETGSLFNPYWHVGLVQDGSVATARALQGVALP</sequence>
<accession>A0ABQ4Q5M7</accession>
<dbReference type="EMBL" id="BPMK01000009">
    <property type="protein sequence ID" value="GIZ52352.1"/>
    <property type="molecule type" value="Genomic_DNA"/>
</dbReference>
<gene>
    <name evidence="1" type="ORF">NCCP691_23660</name>
</gene>
<protein>
    <recommendedName>
        <fullName evidence="3">Flp pilus-assembly TadE/G-like protein</fullName>
    </recommendedName>
</protein>
<proteinExistence type="predicted"/>
<evidence type="ECO:0000313" key="2">
    <source>
        <dbReference type="Proteomes" id="UP000887222"/>
    </source>
</evidence>
<evidence type="ECO:0000313" key="1">
    <source>
        <dbReference type="EMBL" id="GIZ52352.1"/>
    </source>
</evidence>
<keyword evidence="2" id="KW-1185">Reference proteome</keyword>